<dbReference type="InterPro" id="IPR042233">
    <property type="entry name" value="Cell_div_ZapA_N"/>
</dbReference>
<dbReference type="RefSeq" id="WP_044049791.1">
    <property type="nucleotide sequence ID" value="NZ_CP003984.1"/>
</dbReference>
<organism evidence="1 2">
    <name type="scientific">Planktomarina temperata RCA23</name>
    <dbReference type="NCBI Taxonomy" id="666509"/>
    <lineage>
        <taxon>Bacteria</taxon>
        <taxon>Pseudomonadati</taxon>
        <taxon>Pseudomonadota</taxon>
        <taxon>Alphaproteobacteria</taxon>
        <taxon>Rhodobacterales</taxon>
        <taxon>Paracoccaceae</taxon>
        <taxon>Planktomarina</taxon>
    </lineage>
</organism>
<name>A0AAN0VIH5_9RHOB</name>
<dbReference type="KEGG" id="ptp:RCA23_c14730"/>
<dbReference type="Proteomes" id="UP000028680">
    <property type="component" value="Chromosome"/>
</dbReference>
<proteinExistence type="predicted"/>
<protein>
    <submittedName>
        <fullName evidence="1">Cell division protein ZapA</fullName>
    </submittedName>
</protein>
<accession>A0AAN0VIH5</accession>
<evidence type="ECO:0000313" key="2">
    <source>
        <dbReference type="Proteomes" id="UP000028680"/>
    </source>
</evidence>
<evidence type="ECO:0000313" key="1">
    <source>
        <dbReference type="EMBL" id="AII87012.1"/>
    </source>
</evidence>
<dbReference type="Gene3D" id="3.30.160.880">
    <property type="entry name" value="Cell division protein ZapA protomer, N-terminal domain"/>
    <property type="match status" value="1"/>
</dbReference>
<keyword evidence="1" id="KW-0131">Cell cycle</keyword>
<dbReference type="InterPro" id="IPR007838">
    <property type="entry name" value="Cell_div_ZapA-like"/>
</dbReference>
<reference evidence="1 2" key="1">
    <citation type="journal article" date="2014" name="ISME J.">
        <title>Adaptation of an abundant Roseobacter RCA organism to pelagic systems revealed by genomic and transcriptomic analyses.</title>
        <authorList>
            <person name="Voget S."/>
            <person name="Wemheuer B."/>
            <person name="Brinkhoff T."/>
            <person name="Vollmers J."/>
            <person name="Dietrich S."/>
            <person name="Giebel H.A."/>
            <person name="Beardsley C."/>
            <person name="Sardemann C."/>
            <person name="Bakenhus I."/>
            <person name="Billerbeck S."/>
            <person name="Daniel R."/>
            <person name="Simon M."/>
        </authorList>
    </citation>
    <scope>NUCLEOTIDE SEQUENCE [LARGE SCALE GENOMIC DNA]</scope>
    <source>
        <strain evidence="1 2">RCA23</strain>
    </source>
</reference>
<keyword evidence="1" id="KW-0132">Cell division</keyword>
<dbReference type="GO" id="GO:0051301">
    <property type="term" value="P:cell division"/>
    <property type="evidence" value="ECO:0007669"/>
    <property type="project" value="UniProtKB-KW"/>
</dbReference>
<dbReference type="InterPro" id="IPR036192">
    <property type="entry name" value="Cell_div_ZapA-like_sf"/>
</dbReference>
<dbReference type="Pfam" id="PF05164">
    <property type="entry name" value="ZapA"/>
    <property type="match status" value="1"/>
</dbReference>
<gene>
    <name evidence="1" type="primary">zapA</name>
    <name evidence="1" type="ORF">RCA23_c14730</name>
</gene>
<dbReference type="EMBL" id="CP003984">
    <property type="protein sequence ID" value="AII87012.1"/>
    <property type="molecule type" value="Genomic_DNA"/>
</dbReference>
<dbReference type="AlphaFoldDB" id="A0AAN0VIH5"/>
<sequence length="134" mass="14062">MPEVTIKIGQRPYTVNCPAGEEPQLQMARAALDAEASTLLAHAGRVPEAQMLLMSGLMLADRTLALEEKLKAAEAALAQAKTAAHDISPEIKTVVTEVEVPVVPPALLESLAELAARAEAAADDLEERIAQSAG</sequence>
<dbReference type="SUPFAM" id="SSF102829">
    <property type="entry name" value="Cell division protein ZapA-like"/>
    <property type="match status" value="1"/>
</dbReference>
<keyword evidence="2" id="KW-1185">Reference proteome</keyword>